<evidence type="ECO:0008006" key="3">
    <source>
        <dbReference type="Google" id="ProtNLM"/>
    </source>
</evidence>
<dbReference type="OrthoDB" id="6053012at2"/>
<evidence type="ECO:0000313" key="1">
    <source>
        <dbReference type="EMBL" id="SEG15089.1"/>
    </source>
</evidence>
<accession>A0A1H5XTG3</accession>
<protein>
    <recommendedName>
        <fullName evidence="3">Primosomal replication protein PriB/PriC domain protein</fullName>
    </recommendedName>
</protein>
<dbReference type="Proteomes" id="UP000236745">
    <property type="component" value="Unassembled WGS sequence"/>
</dbReference>
<keyword evidence="2" id="KW-1185">Reference proteome</keyword>
<proteinExistence type="predicted"/>
<sequence length="70" mass="7550">MTTAAEMVQLYTDAEAKVLKGQTVKVNGRELTRANLAEIRAGRQEWEAKASAAAQKAAGVRRGRSLASFD</sequence>
<dbReference type="RefSeq" id="WP_104002399.1">
    <property type="nucleotide sequence ID" value="NZ_FNVQ01000001.1"/>
</dbReference>
<gene>
    <name evidence="1" type="ORF">SAMN05444390_1011500</name>
</gene>
<organism evidence="1 2">
    <name type="scientific">Marinobacterium lutimaris</name>
    <dbReference type="NCBI Taxonomy" id="568106"/>
    <lineage>
        <taxon>Bacteria</taxon>
        <taxon>Pseudomonadati</taxon>
        <taxon>Pseudomonadota</taxon>
        <taxon>Gammaproteobacteria</taxon>
        <taxon>Oceanospirillales</taxon>
        <taxon>Oceanospirillaceae</taxon>
        <taxon>Marinobacterium</taxon>
    </lineage>
</organism>
<reference evidence="1 2" key="1">
    <citation type="submission" date="2016-10" db="EMBL/GenBank/DDBJ databases">
        <authorList>
            <person name="de Groot N.N."/>
        </authorList>
    </citation>
    <scope>NUCLEOTIDE SEQUENCE [LARGE SCALE GENOMIC DNA]</scope>
    <source>
        <strain evidence="1 2">DSM 22012</strain>
    </source>
</reference>
<name>A0A1H5XTG3_9GAMM</name>
<dbReference type="EMBL" id="FNVQ01000001">
    <property type="protein sequence ID" value="SEG15089.1"/>
    <property type="molecule type" value="Genomic_DNA"/>
</dbReference>
<dbReference type="AlphaFoldDB" id="A0A1H5XTG3"/>
<evidence type="ECO:0000313" key="2">
    <source>
        <dbReference type="Proteomes" id="UP000236745"/>
    </source>
</evidence>